<dbReference type="SMART" id="SM00382">
    <property type="entry name" value="AAA"/>
    <property type="match status" value="1"/>
</dbReference>
<evidence type="ECO:0000256" key="4">
    <source>
        <dbReference type="ARBA" id="ARBA00022692"/>
    </source>
</evidence>
<organism evidence="11 12">
    <name type="scientific">Microctonus hyperodae</name>
    <name type="common">Parasitoid wasp</name>
    <dbReference type="NCBI Taxonomy" id="165561"/>
    <lineage>
        <taxon>Eukaryota</taxon>
        <taxon>Metazoa</taxon>
        <taxon>Ecdysozoa</taxon>
        <taxon>Arthropoda</taxon>
        <taxon>Hexapoda</taxon>
        <taxon>Insecta</taxon>
        <taxon>Pterygota</taxon>
        <taxon>Neoptera</taxon>
        <taxon>Endopterygota</taxon>
        <taxon>Hymenoptera</taxon>
        <taxon>Apocrita</taxon>
        <taxon>Ichneumonoidea</taxon>
        <taxon>Braconidae</taxon>
        <taxon>Euphorinae</taxon>
        <taxon>Microctonus</taxon>
    </lineage>
</organism>
<dbReference type="InterPro" id="IPR050352">
    <property type="entry name" value="ABCG_transporters"/>
</dbReference>
<dbReference type="GO" id="GO:0140359">
    <property type="term" value="F:ABC-type transporter activity"/>
    <property type="evidence" value="ECO:0007669"/>
    <property type="project" value="InterPro"/>
</dbReference>
<keyword evidence="7 9" id="KW-1133">Transmembrane helix</keyword>
<name>A0AA39G3V3_MICHY</name>
<dbReference type="Pfam" id="PF19055">
    <property type="entry name" value="ABC2_membrane_7"/>
    <property type="match status" value="1"/>
</dbReference>
<dbReference type="Pfam" id="PF01061">
    <property type="entry name" value="ABC2_membrane"/>
    <property type="match status" value="1"/>
</dbReference>
<evidence type="ECO:0000256" key="6">
    <source>
        <dbReference type="ARBA" id="ARBA00022840"/>
    </source>
</evidence>
<dbReference type="SUPFAM" id="SSF52540">
    <property type="entry name" value="P-loop containing nucleoside triphosphate hydrolases"/>
    <property type="match status" value="1"/>
</dbReference>
<keyword evidence="6" id="KW-0067">ATP-binding</keyword>
<evidence type="ECO:0000256" key="3">
    <source>
        <dbReference type="ARBA" id="ARBA00022448"/>
    </source>
</evidence>
<keyword evidence="3" id="KW-0813">Transport</keyword>
<dbReference type="Pfam" id="PF00005">
    <property type="entry name" value="ABC_tran"/>
    <property type="match status" value="1"/>
</dbReference>
<feature type="transmembrane region" description="Helical" evidence="9">
    <location>
        <begin position="591"/>
        <end position="613"/>
    </location>
</feature>
<dbReference type="PANTHER" id="PTHR48041">
    <property type="entry name" value="ABC TRANSPORTER G FAMILY MEMBER 28"/>
    <property type="match status" value="1"/>
</dbReference>
<dbReference type="Proteomes" id="UP001168972">
    <property type="component" value="Unassembled WGS sequence"/>
</dbReference>
<feature type="transmembrane region" description="Helical" evidence="9">
    <location>
        <begin position="506"/>
        <end position="527"/>
    </location>
</feature>
<dbReference type="Gene3D" id="3.40.50.300">
    <property type="entry name" value="P-loop containing nucleotide triphosphate hydrolases"/>
    <property type="match status" value="1"/>
</dbReference>
<reference evidence="11" key="1">
    <citation type="journal article" date="2023" name="bioRxiv">
        <title>Scaffold-level genome assemblies of two parasitoid biocontrol wasps reveal the parthenogenesis mechanism and an associated novel virus.</title>
        <authorList>
            <person name="Inwood S."/>
            <person name="Skelly J."/>
            <person name="Guhlin J."/>
            <person name="Harrop T."/>
            <person name="Goldson S."/>
            <person name="Dearden P."/>
        </authorList>
    </citation>
    <scope>NUCLEOTIDE SEQUENCE</scope>
    <source>
        <strain evidence="11">Lincoln</strain>
        <tissue evidence="11">Whole body</tissue>
    </source>
</reference>
<keyword evidence="8 9" id="KW-0472">Membrane</keyword>
<dbReference type="PANTHER" id="PTHR48041:SF118">
    <property type="entry name" value="ATP-BINDING CASSETTE TRANSPORTER (ABC TRANSPORTER) FAMILY G MEMBER 16"/>
    <property type="match status" value="1"/>
</dbReference>
<proteinExistence type="inferred from homology"/>
<evidence type="ECO:0000313" key="12">
    <source>
        <dbReference type="Proteomes" id="UP001168972"/>
    </source>
</evidence>
<accession>A0AA39G3V3</accession>
<dbReference type="InterPro" id="IPR043926">
    <property type="entry name" value="ABCG_dom"/>
</dbReference>
<comment type="caution">
    <text evidence="11">The sequence shown here is derived from an EMBL/GenBank/DDBJ whole genome shotgun (WGS) entry which is preliminary data.</text>
</comment>
<dbReference type="GO" id="GO:0005886">
    <property type="term" value="C:plasma membrane"/>
    <property type="evidence" value="ECO:0007669"/>
    <property type="project" value="TreeGrafter"/>
</dbReference>
<dbReference type="GO" id="GO:0005524">
    <property type="term" value="F:ATP binding"/>
    <property type="evidence" value="ECO:0007669"/>
    <property type="project" value="UniProtKB-KW"/>
</dbReference>
<evidence type="ECO:0000256" key="5">
    <source>
        <dbReference type="ARBA" id="ARBA00022741"/>
    </source>
</evidence>
<reference evidence="11" key="2">
    <citation type="submission" date="2023-03" db="EMBL/GenBank/DDBJ databases">
        <authorList>
            <person name="Inwood S.N."/>
            <person name="Skelly J.G."/>
            <person name="Guhlin J."/>
            <person name="Harrop T.W.R."/>
            <person name="Goldson S.G."/>
            <person name="Dearden P.K."/>
        </authorList>
    </citation>
    <scope>NUCLEOTIDE SEQUENCE</scope>
    <source>
        <strain evidence="11">Lincoln</strain>
        <tissue evidence="11">Whole body</tissue>
    </source>
</reference>
<protein>
    <recommendedName>
        <fullName evidence="10">ABC transporter domain-containing protein</fullName>
    </recommendedName>
</protein>
<keyword evidence="4 9" id="KW-0812">Transmembrane</keyword>
<dbReference type="PROSITE" id="PS00211">
    <property type="entry name" value="ABC_TRANSPORTER_1"/>
    <property type="match status" value="1"/>
</dbReference>
<sequence length="621" mass="70168">MDCSSENNSLVDPSPSDNSVTICFDKNSHNELQEYSEARLNPQQCKTIKSNRYEKEILRKVSGYFRTLSLNAILGPSGSGKTSLLSVICGMKSCNVRGNIRMNGVPVQFDTLRKTVCYVPQEFSLLPWLTTEETLYFAARLKIASSDNKSFEDIVKEVANKLGLHEAFHTMVKNLSGGEKKRLAIAVEIVVKPLVLVLDEPTSGLDSTASSQVISLLHNMAKNGCTIVCSIHQPSSKMMTMFDDVLVIAKGREIYCGPTSSIIEIFEKAGFICPSFYNIGEFVIEVATGQIPGDVDELRKLSKQFLMCAKNDSNAVDAVNGIQKLHNEKNILALKKNYLDQRSIKWITEVQILLWRAVICVRRDWTMTHLRLSAHVVIGVLLGLVFRNFGDEGSKTFSNIACLFFFILFLFFANAMPAVQMFPVEAVVLVREHSNNWYNLWSYYIAKIITDLPLQILCPTGFLIIAYSLTGQPFETNRFMKVWIICFLLSILAQAFGILIGAVFNVHIGCFLVPTINIPMFLFAGFFLKLKEIPSYLHIIRTISYFRYAFEGILQAIYGDERKVLKCSVDFCLLRSPKFILSHMDMPSTTFTMVIVALLVWIICLHTSIYIILRWKLVRKK</sequence>
<dbReference type="AlphaFoldDB" id="A0AA39G3V3"/>
<gene>
    <name evidence="11" type="ORF">PV327_002967</name>
</gene>
<dbReference type="InterPro" id="IPR003439">
    <property type="entry name" value="ABC_transporter-like_ATP-bd"/>
</dbReference>
<feature type="transmembrane region" description="Helical" evidence="9">
    <location>
        <begin position="372"/>
        <end position="389"/>
    </location>
</feature>
<evidence type="ECO:0000256" key="7">
    <source>
        <dbReference type="ARBA" id="ARBA00022989"/>
    </source>
</evidence>
<evidence type="ECO:0000259" key="10">
    <source>
        <dbReference type="PROSITE" id="PS50893"/>
    </source>
</evidence>
<feature type="transmembrane region" description="Helical" evidence="9">
    <location>
        <begin position="401"/>
        <end position="423"/>
    </location>
</feature>
<evidence type="ECO:0000256" key="9">
    <source>
        <dbReference type="SAM" id="Phobius"/>
    </source>
</evidence>
<dbReference type="PROSITE" id="PS50893">
    <property type="entry name" value="ABC_TRANSPORTER_2"/>
    <property type="match status" value="1"/>
</dbReference>
<keyword evidence="5" id="KW-0547">Nucleotide-binding</keyword>
<evidence type="ECO:0000256" key="8">
    <source>
        <dbReference type="ARBA" id="ARBA00023136"/>
    </source>
</evidence>
<comment type="subcellular location">
    <subcellularLocation>
        <location evidence="1">Membrane</location>
        <topology evidence="1">Multi-pass membrane protein</topology>
    </subcellularLocation>
</comment>
<evidence type="ECO:0000256" key="1">
    <source>
        <dbReference type="ARBA" id="ARBA00004141"/>
    </source>
</evidence>
<evidence type="ECO:0000313" key="11">
    <source>
        <dbReference type="EMBL" id="KAK0180601.1"/>
    </source>
</evidence>
<dbReference type="EMBL" id="JAQQBR010000002">
    <property type="protein sequence ID" value="KAK0180601.1"/>
    <property type="molecule type" value="Genomic_DNA"/>
</dbReference>
<dbReference type="InterPro" id="IPR003593">
    <property type="entry name" value="AAA+_ATPase"/>
</dbReference>
<comment type="similarity">
    <text evidence="2">Belongs to the ABC transporter superfamily. ABCG family. Eye pigment precursor importer (TC 3.A.1.204) subfamily.</text>
</comment>
<dbReference type="InterPro" id="IPR013525">
    <property type="entry name" value="ABC2_TM"/>
</dbReference>
<dbReference type="InterPro" id="IPR017871">
    <property type="entry name" value="ABC_transporter-like_CS"/>
</dbReference>
<feature type="transmembrane region" description="Helical" evidence="9">
    <location>
        <begin position="482"/>
        <end position="500"/>
    </location>
</feature>
<keyword evidence="12" id="KW-1185">Reference proteome</keyword>
<feature type="domain" description="ABC transporter" evidence="10">
    <location>
        <begin position="43"/>
        <end position="275"/>
    </location>
</feature>
<feature type="transmembrane region" description="Helical" evidence="9">
    <location>
        <begin position="443"/>
        <end position="470"/>
    </location>
</feature>
<dbReference type="InterPro" id="IPR027417">
    <property type="entry name" value="P-loop_NTPase"/>
</dbReference>
<evidence type="ECO:0000256" key="2">
    <source>
        <dbReference type="ARBA" id="ARBA00005814"/>
    </source>
</evidence>
<dbReference type="GO" id="GO:0016887">
    <property type="term" value="F:ATP hydrolysis activity"/>
    <property type="evidence" value="ECO:0007669"/>
    <property type="project" value="InterPro"/>
</dbReference>
<feature type="transmembrane region" description="Helical" evidence="9">
    <location>
        <begin position="539"/>
        <end position="558"/>
    </location>
</feature>